<dbReference type="Gene3D" id="3.30.450.150">
    <property type="entry name" value="Haem-degrading domain"/>
    <property type="match status" value="1"/>
</dbReference>
<dbReference type="PANTHER" id="PTHR34309">
    <property type="entry name" value="SLR1406 PROTEIN"/>
    <property type="match status" value="1"/>
</dbReference>
<sequence length="142" mass="15362">MEKFVESKNISLELANKMLEAARAKGEELGMPFSIAIVDKPGNLKAFQAMDGAPVLSLDIAQNKAFSAAAYNRATHEWYDRLKDDPPLLHGLVHTPRLVIFGGGYPIKVDGELVGGIGVSGGHYTHDMQVCEAGLKVLENLD</sequence>
<dbReference type="InterPro" id="IPR052517">
    <property type="entry name" value="GlcG_carb_metab_protein"/>
</dbReference>
<keyword evidence="2" id="KW-1185">Reference proteome</keyword>
<dbReference type="Pfam" id="PF03928">
    <property type="entry name" value="HbpS-like"/>
    <property type="match status" value="1"/>
</dbReference>
<dbReference type="PANTHER" id="PTHR34309:SF1">
    <property type="entry name" value="PROTEIN GLCG"/>
    <property type="match status" value="1"/>
</dbReference>
<accession>A0ABU0A0Z2</accession>
<gene>
    <name evidence="1" type="ORF">J2S74_004576</name>
</gene>
<comment type="caution">
    <text evidence="1">The sequence shown here is derived from an EMBL/GenBank/DDBJ whole genome shotgun (WGS) entry which is preliminary data.</text>
</comment>
<name>A0ABU0A0Z2_9BACI</name>
<organism evidence="1 2">
    <name type="scientific">Evansella vedderi</name>
    <dbReference type="NCBI Taxonomy" id="38282"/>
    <lineage>
        <taxon>Bacteria</taxon>
        <taxon>Bacillati</taxon>
        <taxon>Bacillota</taxon>
        <taxon>Bacilli</taxon>
        <taxon>Bacillales</taxon>
        <taxon>Bacillaceae</taxon>
        <taxon>Evansella</taxon>
    </lineage>
</organism>
<dbReference type="EMBL" id="JAUSUG010000023">
    <property type="protein sequence ID" value="MDQ0257130.1"/>
    <property type="molecule type" value="Genomic_DNA"/>
</dbReference>
<dbReference type="SUPFAM" id="SSF143744">
    <property type="entry name" value="GlcG-like"/>
    <property type="match status" value="1"/>
</dbReference>
<evidence type="ECO:0000313" key="1">
    <source>
        <dbReference type="EMBL" id="MDQ0257130.1"/>
    </source>
</evidence>
<evidence type="ECO:0000313" key="2">
    <source>
        <dbReference type="Proteomes" id="UP001230005"/>
    </source>
</evidence>
<proteinExistence type="predicted"/>
<dbReference type="InterPro" id="IPR038084">
    <property type="entry name" value="PduO/GlcC-like_sf"/>
</dbReference>
<dbReference type="RefSeq" id="WP_307330371.1">
    <property type="nucleotide sequence ID" value="NZ_JAUSUG010000023.1"/>
</dbReference>
<reference evidence="1 2" key="1">
    <citation type="submission" date="2023-07" db="EMBL/GenBank/DDBJ databases">
        <title>Genomic Encyclopedia of Type Strains, Phase IV (KMG-IV): sequencing the most valuable type-strain genomes for metagenomic binning, comparative biology and taxonomic classification.</title>
        <authorList>
            <person name="Goeker M."/>
        </authorList>
    </citation>
    <scope>NUCLEOTIDE SEQUENCE [LARGE SCALE GENOMIC DNA]</scope>
    <source>
        <strain evidence="1 2">DSM 9768</strain>
    </source>
</reference>
<dbReference type="InterPro" id="IPR005624">
    <property type="entry name" value="PduO/GlcC-like"/>
</dbReference>
<protein>
    <submittedName>
        <fullName evidence="1">Uncharacterized protein GlcG (DUF336 family)</fullName>
    </submittedName>
</protein>
<dbReference type="Proteomes" id="UP001230005">
    <property type="component" value="Unassembled WGS sequence"/>
</dbReference>